<sequence>MMKILSSNSSTTLGPSYYRKTKIAIQTEIVQVRLVLVRVGSYLRSSRLALRIQAVLLLYCFRTISGTNIHMLAFGDYWSSNVIDIYLHRRYAYP</sequence>
<proteinExistence type="predicted"/>
<organism evidence="1 2">
    <name type="scientific">Bauhinia variegata</name>
    <name type="common">Purple orchid tree</name>
    <name type="synonym">Phanera variegata</name>
    <dbReference type="NCBI Taxonomy" id="167791"/>
    <lineage>
        <taxon>Eukaryota</taxon>
        <taxon>Viridiplantae</taxon>
        <taxon>Streptophyta</taxon>
        <taxon>Embryophyta</taxon>
        <taxon>Tracheophyta</taxon>
        <taxon>Spermatophyta</taxon>
        <taxon>Magnoliopsida</taxon>
        <taxon>eudicotyledons</taxon>
        <taxon>Gunneridae</taxon>
        <taxon>Pentapetalae</taxon>
        <taxon>rosids</taxon>
        <taxon>fabids</taxon>
        <taxon>Fabales</taxon>
        <taxon>Fabaceae</taxon>
        <taxon>Cercidoideae</taxon>
        <taxon>Cercideae</taxon>
        <taxon>Bauhiniinae</taxon>
        <taxon>Bauhinia</taxon>
    </lineage>
</organism>
<protein>
    <submittedName>
        <fullName evidence="1">Uncharacterized protein</fullName>
    </submittedName>
</protein>
<comment type="caution">
    <text evidence="1">The sequence shown here is derived from an EMBL/GenBank/DDBJ whole genome shotgun (WGS) entry which is preliminary data.</text>
</comment>
<keyword evidence="2" id="KW-1185">Reference proteome</keyword>
<evidence type="ECO:0000313" key="2">
    <source>
        <dbReference type="Proteomes" id="UP000828941"/>
    </source>
</evidence>
<name>A0ACB9NHD4_BAUVA</name>
<evidence type="ECO:0000313" key="1">
    <source>
        <dbReference type="EMBL" id="KAI4335149.1"/>
    </source>
</evidence>
<gene>
    <name evidence="1" type="ORF">L6164_013822</name>
</gene>
<dbReference type="Proteomes" id="UP000828941">
    <property type="component" value="Chromosome 6"/>
</dbReference>
<dbReference type="EMBL" id="CM039431">
    <property type="protein sequence ID" value="KAI4335149.1"/>
    <property type="molecule type" value="Genomic_DNA"/>
</dbReference>
<reference evidence="1 2" key="1">
    <citation type="journal article" date="2022" name="DNA Res.">
        <title>Chromosomal-level genome assembly of the orchid tree Bauhinia variegata (Leguminosae; Cercidoideae) supports the allotetraploid origin hypothesis of Bauhinia.</title>
        <authorList>
            <person name="Zhong Y."/>
            <person name="Chen Y."/>
            <person name="Zheng D."/>
            <person name="Pang J."/>
            <person name="Liu Y."/>
            <person name="Luo S."/>
            <person name="Meng S."/>
            <person name="Qian L."/>
            <person name="Wei D."/>
            <person name="Dai S."/>
            <person name="Zhou R."/>
        </authorList>
    </citation>
    <scope>NUCLEOTIDE SEQUENCE [LARGE SCALE GENOMIC DNA]</scope>
    <source>
        <strain evidence="1">BV-YZ2020</strain>
    </source>
</reference>
<accession>A0ACB9NHD4</accession>